<dbReference type="Proteomes" id="UP000224974">
    <property type="component" value="Unassembled WGS sequence"/>
</dbReference>
<organism evidence="2 4">
    <name type="scientific">Budvicia aquatica</name>
    <dbReference type="NCBI Taxonomy" id="82979"/>
    <lineage>
        <taxon>Bacteria</taxon>
        <taxon>Pseudomonadati</taxon>
        <taxon>Pseudomonadota</taxon>
        <taxon>Gammaproteobacteria</taxon>
        <taxon>Enterobacterales</taxon>
        <taxon>Budviciaceae</taxon>
        <taxon>Budvicia</taxon>
    </lineage>
</organism>
<accession>A0A2C6C2Q9</accession>
<dbReference type="EMBL" id="CAADJA010000002">
    <property type="protein sequence ID" value="VFS50108.1"/>
    <property type="molecule type" value="Genomic_DNA"/>
</dbReference>
<reference evidence="3 5" key="3">
    <citation type="submission" date="2019-03" db="EMBL/GenBank/DDBJ databases">
        <authorList>
            <consortium name="Pathogen Informatics"/>
        </authorList>
    </citation>
    <scope>NUCLEOTIDE SEQUENCE [LARGE SCALE GENOMIC DNA]</scope>
    <source>
        <strain evidence="3 5">NCTC12282</strain>
    </source>
</reference>
<name>A0A2C6C2Q9_9GAMM</name>
<dbReference type="AlphaFoldDB" id="A0A2C6C2Q9"/>
<dbReference type="SUPFAM" id="SSF56300">
    <property type="entry name" value="Metallo-dependent phosphatases"/>
    <property type="match status" value="1"/>
</dbReference>
<dbReference type="Proteomes" id="UP000373449">
    <property type="component" value="Unassembled WGS sequence"/>
</dbReference>
<dbReference type="Pfam" id="PF00149">
    <property type="entry name" value="Metallophos"/>
    <property type="match status" value="1"/>
</dbReference>
<dbReference type="Gene3D" id="3.60.21.10">
    <property type="match status" value="1"/>
</dbReference>
<dbReference type="InterPro" id="IPR029052">
    <property type="entry name" value="Metallo-depent_PP-like"/>
</dbReference>
<protein>
    <submittedName>
        <fullName evidence="3">Putative phosphoesterase</fullName>
    </submittedName>
</protein>
<dbReference type="PANTHER" id="PTHR37844:SF2">
    <property type="entry name" value="SER_THR PROTEIN PHOSPHATASE SUPERFAMILY (AFU_ORTHOLOGUE AFUA_1G14840)"/>
    <property type="match status" value="1"/>
</dbReference>
<proteinExistence type="predicted"/>
<dbReference type="STRING" id="1111728.GCA_000427805_00192"/>
<evidence type="ECO:0000259" key="1">
    <source>
        <dbReference type="Pfam" id="PF00149"/>
    </source>
</evidence>
<dbReference type="PANTHER" id="PTHR37844">
    <property type="entry name" value="SER/THR PROTEIN PHOSPHATASE SUPERFAMILY (AFU_ORTHOLOGUE AFUA_1G14840)"/>
    <property type="match status" value="1"/>
</dbReference>
<dbReference type="InterPro" id="IPR004843">
    <property type="entry name" value="Calcineurin-like_PHP"/>
</dbReference>
<gene>
    <name evidence="2" type="ORF">CRN84_15425</name>
    <name evidence="3" type="ORF">NCTC12282_04339</name>
</gene>
<reference evidence="4" key="1">
    <citation type="submission" date="2017-09" db="EMBL/GenBank/DDBJ databases">
        <title>FDA dAtabase for Regulatory Grade micrObial Sequences (FDA-ARGOS): Supporting development and validation of Infectious Disease Dx tests.</title>
        <authorList>
            <person name="Minogue T."/>
            <person name="Wolcott M."/>
            <person name="Wasieloski L."/>
            <person name="Aguilar W."/>
            <person name="Moore D."/>
            <person name="Tallon L."/>
            <person name="Sadzewicz L."/>
            <person name="Ott S."/>
            <person name="Zhao X."/>
            <person name="Nagaraj S."/>
            <person name="Vavikolanu K."/>
            <person name="Aluvathingal J."/>
            <person name="Nadendla S."/>
            <person name="Sichtig H."/>
        </authorList>
    </citation>
    <scope>NUCLEOTIDE SEQUENCE [LARGE SCALE GENOMIC DNA]</scope>
    <source>
        <strain evidence="4">FDAARGOS_387</strain>
    </source>
</reference>
<evidence type="ECO:0000313" key="4">
    <source>
        <dbReference type="Proteomes" id="UP000224974"/>
    </source>
</evidence>
<sequence length="260" mass="29610">MRIQYQSDLHLEFCQNNISYSLPEVDADVIVLAGDIGMTKPKYFDWVLRQTHDIPTVMVLGNHESYGTSIQRALRKWKEATSGSHVHILDNSQPVIIDDVRFLGGTLWTDFSLFGAETRELAMRTVSDRMNDYKKIRYEKNGAYRSFTPENARQLHYLTRSFIQRELAAEHRYGPTVVVTHHAPCLGSVPLSAQNDLLATAYASDLSELIVEYQPQLWIHGHIHNNTDLRIGQTKVLSNPRGYQGSEINPQFDPNSVVIV</sequence>
<dbReference type="GO" id="GO:0016787">
    <property type="term" value="F:hydrolase activity"/>
    <property type="evidence" value="ECO:0007669"/>
    <property type="project" value="InterPro"/>
</dbReference>
<evidence type="ECO:0000313" key="5">
    <source>
        <dbReference type="Proteomes" id="UP000373449"/>
    </source>
</evidence>
<evidence type="ECO:0000313" key="3">
    <source>
        <dbReference type="EMBL" id="VFS50108.1"/>
    </source>
</evidence>
<reference evidence="2" key="2">
    <citation type="submission" date="2017-09" db="EMBL/GenBank/DDBJ databases">
        <title>FDA dAtabase for Regulatory Grade micrObial Sequences (FDA-ARGOS): Supporting development and validation of Infectious Disease Dx tests.</title>
        <authorList>
            <person name="Minogue T."/>
            <person name="Wolcott M."/>
            <person name="Wasieloski L."/>
            <person name="Aguilar W."/>
            <person name="Moore D."/>
            <person name="Tallon L.J."/>
            <person name="Sadzewicz L."/>
            <person name="Ott S."/>
            <person name="Zhao X."/>
            <person name="Nagaraj S."/>
            <person name="Vavikolanu K."/>
            <person name="Aluvathingal J."/>
            <person name="Nadendla S."/>
            <person name="Sichtig H."/>
        </authorList>
    </citation>
    <scope>NUCLEOTIDE SEQUENCE</scope>
    <source>
        <strain evidence="2">FDAARGOS_387</strain>
    </source>
</reference>
<evidence type="ECO:0000313" key="2">
    <source>
        <dbReference type="EMBL" id="PHI30630.1"/>
    </source>
</evidence>
<feature type="domain" description="Calcineurin-like phosphoesterase" evidence="1">
    <location>
        <begin position="6"/>
        <end position="225"/>
    </location>
</feature>
<dbReference type="OrthoDB" id="356681at2"/>
<dbReference type="EMBL" id="PDDX01000001">
    <property type="protein sequence ID" value="PHI30630.1"/>
    <property type="molecule type" value="Genomic_DNA"/>
</dbReference>
<dbReference type="RefSeq" id="WP_029092829.1">
    <property type="nucleotide sequence ID" value="NZ_CAADJA010000002.1"/>
</dbReference>
<keyword evidence="4" id="KW-1185">Reference proteome</keyword>